<dbReference type="Pfam" id="PF04149">
    <property type="entry name" value="DUF397"/>
    <property type="match status" value="1"/>
</dbReference>
<evidence type="ECO:0000259" key="1">
    <source>
        <dbReference type="Pfam" id="PF04149"/>
    </source>
</evidence>
<evidence type="ECO:0000313" key="2">
    <source>
        <dbReference type="EMBL" id="MFC6011615.1"/>
    </source>
</evidence>
<dbReference type="EMBL" id="JBHSQN010000005">
    <property type="protein sequence ID" value="MFC6011615.1"/>
    <property type="molecule type" value="Genomic_DNA"/>
</dbReference>
<dbReference type="InterPro" id="IPR007278">
    <property type="entry name" value="DUF397"/>
</dbReference>
<evidence type="ECO:0000313" key="3">
    <source>
        <dbReference type="Proteomes" id="UP001596223"/>
    </source>
</evidence>
<keyword evidence="3" id="KW-1185">Reference proteome</keyword>
<proteinExistence type="predicted"/>
<accession>A0ABW1JQZ7</accession>
<dbReference type="RefSeq" id="WP_378603604.1">
    <property type="nucleotide sequence ID" value="NZ_JBHSQN010000005.1"/>
</dbReference>
<organism evidence="2 3">
    <name type="scientific">Nocardia lasii</name>
    <dbReference type="NCBI Taxonomy" id="1616107"/>
    <lineage>
        <taxon>Bacteria</taxon>
        <taxon>Bacillati</taxon>
        <taxon>Actinomycetota</taxon>
        <taxon>Actinomycetes</taxon>
        <taxon>Mycobacteriales</taxon>
        <taxon>Nocardiaceae</taxon>
        <taxon>Nocardia</taxon>
    </lineage>
</organism>
<feature type="domain" description="DUF397" evidence="1">
    <location>
        <begin position="13"/>
        <end position="70"/>
    </location>
</feature>
<name>A0ABW1JQZ7_9NOCA</name>
<dbReference type="Proteomes" id="UP001596223">
    <property type="component" value="Unassembled WGS sequence"/>
</dbReference>
<sequence>MSATARPHPADNGWFTSSYSNNGNQCVEVRFTENAVQIRDSKFRRTQATAPQPVITVPIPVWMAFLAALRTTTPHPTLIATTTPDGSTTLHHNRVTLHFTAPEWTAFLSGVHADEFACA</sequence>
<reference evidence="3" key="1">
    <citation type="journal article" date="2019" name="Int. J. Syst. Evol. Microbiol.">
        <title>The Global Catalogue of Microorganisms (GCM) 10K type strain sequencing project: providing services to taxonomists for standard genome sequencing and annotation.</title>
        <authorList>
            <consortium name="The Broad Institute Genomics Platform"/>
            <consortium name="The Broad Institute Genome Sequencing Center for Infectious Disease"/>
            <person name="Wu L."/>
            <person name="Ma J."/>
        </authorList>
    </citation>
    <scope>NUCLEOTIDE SEQUENCE [LARGE SCALE GENOMIC DNA]</scope>
    <source>
        <strain evidence="3">CCUG 36956</strain>
    </source>
</reference>
<protein>
    <submittedName>
        <fullName evidence="2">DUF397 domain-containing protein</fullName>
    </submittedName>
</protein>
<comment type="caution">
    <text evidence="2">The sequence shown here is derived from an EMBL/GenBank/DDBJ whole genome shotgun (WGS) entry which is preliminary data.</text>
</comment>
<gene>
    <name evidence="2" type="ORF">ACFP3H_11180</name>
</gene>